<dbReference type="InterPro" id="IPR032675">
    <property type="entry name" value="LRR_dom_sf"/>
</dbReference>
<dbReference type="PROSITE" id="PS51450">
    <property type="entry name" value="LRR"/>
    <property type="match status" value="6"/>
</dbReference>
<protein>
    <submittedName>
        <fullName evidence="4">Leucine rich repeat</fullName>
    </submittedName>
</protein>
<keyword evidence="5" id="KW-1185">Reference proteome</keyword>
<evidence type="ECO:0000313" key="4">
    <source>
        <dbReference type="EMBL" id="CAB9524461.1"/>
    </source>
</evidence>
<reference evidence="4" key="1">
    <citation type="submission" date="2020-06" db="EMBL/GenBank/DDBJ databases">
        <authorList>
            <consortium name="Plant Systems Biology data submission"/>
        </authorList>
    </citation>
    <scope>NUCLEOTIDE SEQUENCE</scope>
    <source>
        <strain evidence="4">D6</strain>
    </source>
</reference>
<accession>A0A9N8ES30</accession>
<evidence type="ECO:0000256" key="1">
    <source>
        <dbReference type="ARBA" id="ARBA00022614"/>
    </source>
</evidence>
<dbReference type="Pfam" id="PF12799">
    <property type="entry name" value="LRR_4"/>
    <property type="match status" value="1"/>
</dbReference>
<feature type="region of interest" description="Disordered" evidence="3">
    <location>
        <begin position="1"/>
        <end position="43"/>
    </location>
</feature>
<feature type="compositionally biased region" description="Low complexity" evidence="3">
    <location>
        <begin position="18"/>
        <end position="27"/>
    </location>
</feature>
<dbReference type="AlphaFoldDB" id="A0A9N8ES30"/>
<dbReference type="SMART" id="SM00365">
    <property type="entry name" value="LRR_SD22"/>
    <property type="match status" value="10"/>
</dbReference>
<dbReference type="OrthoDB" id="7451790at2759"/>
<dbReference type="Pfam" id="PF13516">
    <property type="entry name" value="LRR_6"/>
    <property type="match status" value="2"/>
</dbReference>
<comment type="caution">
    <text evidence="4">The sequence shown here is derived from an EMBL/GenBank/DDBJ whole genome shotgun (WGS) entry which is preliminary data.</text>
</comment>
<dbReference type="PANTHER" id="PTHR15454">
    <property type="entry name" value="NISCHARIN RELATED"/>
    <property type="match status" value="1"/>
</dbReference>
<keyword evidence="2" id="KW-0677">Repeat</keyword>
<dbReference type="InterPro" id="IPR001611">
    <property type="entry name" value="Leu-rich_rpt"/>
</dbReference>
<evidence type="ECO:0000313" key="5">
    <source>
        <dbReference type="Proteomes" id="UP001153069"/>
    </source>
</evidence>
<dbReference type="EMBL" id="CAICTM010001539">
    <property type="protein sequence ID" value="CAB9524461.1"/>
    <property type="molecule type" value="Genomic_DNA"/>
</dbReference>
<name>A0A9N8ES30_9STRA</name>
<sequence length="435" mass="47672">MAEEEAKEVVEDSKEASGAEAPAAENEGGTGAPVENGETNSSGNRAQLAEFPMEWTQMGQCDAANAPANVIRYPSDVGEISKEDTEIMIVGTAGQKITRIGQQFHETASPELTRLILRSHLIKSMEGLEGFKHLQLLELYDNMVEELKNLNDGEDGTPGSTLTVLDMSYNVIRDMDPVSFCPNLTELYLANNKLKTMAGLKGLSKLRKIDLGANRIRIMDAEELSGLVSLEELWLGKNKIEKIEGLENLKNLRRLDVQSNRITQVENLTSQNDTLEELFLGHNGITSEGITLESGLAQAFPNLNVLDLSRNRIISTAPLAHLTSLEELWLSGNKIASFTDVEPLSALGSHGLDTVYLEYNPVADEFEYRKKLAEFIPSLKQIDATMIGGLAHHGIPGVARSGGTAETVEEQMRRLQGAAIARAKKQTEEQKKNSE</sequence>
<evidence type="ECO:0000256" key="3">
    <source>
        <dbReference type="SAM" id="MobiDB-lite"/>
    </source>
</evidence>
<dbReference type="GO" id="GO:0005737">
    <property type="term" value="C:cytoplasm"/>
    <property type="evidence" value="ECO:0007669"/>
    <property type="project" value="TreeGrafter"/>
</dbReference>
<organism evidence="4 5">
    <name type="scientific">Seminavis robusta</name>
    <dbReference type="NCBI Taxonomy" id="568900"/>
    <lineage>
        <taxon>Eukaryota</taxon>
        <taxon>Sar</taxon>
        <taxon>Stramenopiles</taxon>
        <taxon>Ochrophyta</taxon>
        <taxon>Bacillariophyta</taxon>
        <taxon>Bacillariophyceae</taxon>
        <taxon>Bacillariophycidae</taxon>
        <taxon>Naviculales</taxon>
        <taxon>Naviculaceae</taxon>
        <taxon>Seminavis</taxon>
    </lineage>
</organism>
<dbReference type="SUPFAM" id="SSF52058">
    <property type="entry name" value="L domain-like"/>
    <property type="match status" value="1"/>
</dbReference>
<dbReference type="InterPro" id="IPR003591">
    <property type="entry name" value="Leu-rich_rpt_typical-subtyp"/>
</dbReference>
<dbReference type="SMART" id="SM00368">
    <property type="entry name" value="LRR_RI"/>
    <property type="match status" value="4"/>
</dbReference>
<dbReference type="SMART" id="SM00369">
    <property type="entry name" value="LRR_TYP"/>
    <property type="match status" value="5"/>
</dbReference>
<evidence type="ECO:0000256" key="2">
    <source>
        <dbReference type="ARBA" id="ARBA00022737"/>
    </source>
</evidence>
<dbReference type="Pfam" id="PF13855">
    <property type="entry name" value="LRR_8"/>
    <property type="match status" value="1"/>
</dbReference>
<dbReference type="InterPro" id="IPR025875">
    <property type="entry name" value="Leu-rich_rpt_4"/>
</dbReference>
<proteinExistence type="predicted"/>
<keyword evidence="1" id="KW-0433">Leucine-rich repeat</keyword>
<feature type="compositionally biased region" description="Basic and acidic residues" evidence="3">
    <location>
        <begin position="7"/>
        <end position="17"/>
    </location>
</feature>
<dbReference type="Gene3D" id="3.80.10.10">
    <property type="entry name" value="Ribonuclease Inhibitor"/>
    <property type="match status" value="3"/>
</dbReference>
<dbReference type="Proteomes" id="UP001153069">
    <property type="component" value="Unassembled WGS sequence"/>
</dbReference>
<gene>
    <name evidence="4" type="ORF">SEMRO_1541_G280920.1</name>
</gene>